<feature type="compositionally biased region" description="Basic and acidic residues" evidence="12">
    <location>
        <begin position="603"/>
        <end position="621"/>
    </location>
</feature>
<dbReference type="InterPro" id="IPR011494">
    <property type="entry name" value="HIRA-like_C"/>
</dbReference>
<dbReference type="InterPro" id="IPR015943">
    <property type="entry name" value="WD40/YVTN_repeat-like_dom_sf"/>
</dbReference>
<evidence type="ECO:0000256" key="10">
    <source>
        <dbReference type="PROSITE-ProRule" id="PRU00221"/>
    </source>
</evidence>
<comment type="subcellular location">
    <subcellularLocation>
        <location evidence="2 11">Nucleus</location>
    </subcellularLocation>
</comment>
<dbReference type="GO" id="GO:0031491">
    <property type="term" value="F:nucleosome binding"/>
    <property type="evidence" value="ECO:0007669"/>
    <property type="project" value="TreeGrafter"/>
</dbReference>
<reference evidence="15" key="1">
    <citation type="journal article" date="2019" name="bioRxiv">
        <title>The Genome of the Zebra Mussel, Dreissena polymorpha: A Resource for Invasive Species Research.</title>
        <authorList>
            <person name="McCartney M.A."/>
            <person name="Auch B."/>
            <person name="Kono T."/>
            <person name="Mallez S."/>
            <person name="Zhang Y."/>
            <person name="Obille A."/>
            <person name="Becker A."/>
            <person name="Abrahante J.E."/>
            <person name="Garbe J."/>
            <person name="Badalamenti J.P."/>
            <person name="Herman A."/>
            <person name="Mangelson H."/>
            <person name="Liachko I."/>
            <person name="Sullivan S."/>
            <person name="Sone E.D."/>
            <person name="Koren S."/>
            <person name="Silverstein K.A.T."/>
            <person name="Beckman K.B."/>
            <person name="Gohl D.M."/>
        </authorList>
    </citation>
    <scope>NUCLEOTIDE SEQUENCE</scope>
    <source>
        <strain evidence="15">Duluth1</strain>
        <tissue evidence="15">Whole animal</tissue>
    </source>
</reference>
<dbReference type="Proteomes" id="UP000828390">
    <property type="component" value="Unassembled WGS sequence"/>
</dbReference>
<feature type="repeat" description="WD" evidence="10">
    <location>
        <begin position="67"/>
        <end position="101"/>
    </location>
</feature>
<evidence type="ECO:0000256" key="1">
    <source>
        <dbReference type="ARBA" id="ARBA00002677"/>
    </source>
</evidence>
<dbReference type="GO" id="GO:0006355">
    <property type="term" value="P:regulation of DNA-templated transcription"/>
    <property type="evidence" value="ECO:0007669"/>
    <property type="project" value="InterPro"/>
</dbReference>
<evidence type="ECO:0000256" key="12">
    <source>
        <dbReference type="SAM" id="MobiDB-lite"/>
    </source>
</evidence>
<feature type="compositionally biased region" description="Polar residues" evidence="12">
    <location>
        <begin position="573"/>
        <end position="583"/>
    </location>
</feature>
<keyword evidence="5 11" id="KW-0677">Repeat</keyword>
<feature type="domain" description="Protein HIRA-like C-terminal" evidence="13">
    <location>
        <begin position="745"/>
        <end position="936"/>
    </location>
</feature>
<accession>A0A9D4S853</accession>
<proteinExistence type="inferred from homology"/>
<name>A0A9D4S853_DREPO</name>
<keyword evidence="8 11" id="KW-0804">Transcription</keyword>
<evidence type="ECO:0000259" key="14">
    <source>
        <dbReference type="Pfam" id="PF24105"/>
    </source>
</evidence>
<evidence type="ECO:0000256" key="9">
    <source>
        <dbReference type="ARBA" id="ARBA00023242"/>
    </source>
</evidence>
<evidence type="ECO:0000259" key="13">
    <source>
        <dbReference type="Pfam" id="PF07569"/>
    </source>
</evidence>
<evidence type="ECO:0000256" key="7">
    <source>
        <dbReference type="ARBA" id="ARBA00023015"/>
    </source>
</evidence>
<feature type="compositionally biased region" description="Basic and acidic residues" evidence="12">
    <location>
        <begin position="454"/>
        <end position="468"/>
    </location>
</feature>
<dbReference type="PANTHER" id="PTHR13831">
    <property type="entry name" value="MEMBER OF THE HIR1 FAMILY OF WD-REPEAT PROTEINS"/>
    <property type="match status" value="1"/>
</dbReference>
<dbReference type="InterPro" id="IPR031120">
    <property type="entry name" value="HIR1-like"/>
</dbReference>
<protein>
    <recommendedName>
        <fullName evidence="11">Protein HIRA</fullName>
    </recommendedName>
</protein>
<feature type="compositionally biased region" description="Polar residues" evidence="12">
    <location>
        <begin position="492"/>
        <end position="507"/>
    </location>
</feature>
<evidence type="ECO:0000256" key="5">
    <source>
        <dbReference type="ARBA" id="ARBA00022737"/>
    </source>
</evidence>
<dbReference type="GO" id="GO:0005634">
    <property type="term" value="C:nucleus"/>
    <property type="evidence" value="ECO:0007669"/>
    <property type="project" value="UniProtKB-SubCell"/>
</dbReference>
<dbReference type="GO" id="GO:0000417">
    <property type="term" value="C:HIR complex"/>
    <property type="evidence" value="ECO:0007669"/>
    <property type="project" value="TreeGrafter"/>
</dbReference>
<dbReference type="InterPro" id="IPR019015">
    <property type="entry name" value="HIRA_B_motif"/>
</dbReference>
<keyword evidence="7 11" id="KW-0805">Transcription regulation</keyword>
<dbReference type="CDD" id="cd00200">
    <property type="entry name" value="WD40"/>
    <property type="match status" value="1"/>
</dbReference>
<dbReference type="InterPro" id="IPR019775">
    <property type="entry name" value="WD40_repeat_CS"/>
</dbReference>
<dbReference type="SMART" id="SM00320">
    <property type="entry name" value="WD40"/>
    <property type="match status" value="7"/>
</dbReference>
<keyword evidence="6 11" id="KW-0156">Chromatin regulator</keyword>
<keyword evidence="11" id="KW-0678">Repressor</keyword>
<dbReference type="GO" id="GO:0006351">
    <property type="term" value="P:DNA-templated transcription"/>
    <property type="evidence" value="ECO:0007669"/>
    <property type="project" value="InterPro"/>
</dbReference>
<dbReference type="PROSITE" id="PS00678">
    <property type="entry name" value="WD_REPEATS_1"/>
    <property type="match status" value="1"/>
</dbReference>
<feature type="repeat" description="WD" evidence="10">
    <location>
        <begin position="126"/>
        <end position="158"/>
    </location>
</feature>
<evidence type="ECO:0000256" key="3">
    <source>
        <dbReference type="ARBA" id="ARBA00007306"/>
    </source>
</evidence>
<dbReference type="PANTHER" id="PTHR13831:SF0">
    <property type="entry name" value="PROTEIN HIRA"/>
    <property type="match status" value="1"/>
</dbReference>
<dbReference type="AlphaFoldDB" id="A0A9D4S853"/>
<evidence type="ECO:0000313" key="16">
    <source>
        <dbReference type="Proteomes" id="UP000828390"/>
    </source>
</evidence>
<organism evidence="15 16">
    <name type="scientific">Dreissena polymorpha</name>
    <name type="common">Zebra mussel</name>
    <name type="synonym">Mytilus polymorpha</name>
    <dbReference type="NCBI Taxonomy" id="45954"/>
    <lineage>
        <taxon>Eukaryota</taxon>
        <taxon>Metazoa</taxon>
        <taxon>Spiralia</taxon>
        <taxon>Lophotrochozoa</taxon>
        <taxon>Mollusca</taxon>
        <taxon>Bivalvia</taxon>
        <taxon>Autobranchia</taxon>
        <taxon>Heteroconchia</taxon>
        <taxon>Euheterodonta</taxon>
        <taxon>Imparidentia</taxon>
        <taxon>Neoheterodontei</taxon>
        <taxon>Myida</taxon>
        <taxon>Dreissenoidea</taxon>
        <taxon>Dreissenidae</taxon>
        <taxon>Dreissena</taxon>
    </lineage>
</organism>
<evidence type="ECO:0000256" key="2">
    <source>
        <dbReference type="ARBA" id="ARBA00004123"/>
    </source>
</evidence>
<evidence type="ECO:0000313" key="15">
    <source>
        <dbReference type="EMBL" id="KAH3894120.1"/>
    </source>
</evidence>
<keyword evidence="4 10" id="KW-0853">WD repeat</keyword>
<evidence type="ECO:0000256" key="8">
    <source>
        <dbReference type="ARBA" id="ARBA00023163"/>
    </source>
</evidence>
<evidence type="ECO:0000256" key="4">
    <source>
        <dbReference type="ARBA" id="ARBA00022574"/>
    </source>
</evidence>
<comment type="function">
    <text evidence="1 11">Required for replication-independent chromatin assembly and for the periodic repression of histone gene transcription during the cell cycle.</text>
</comment>
<evidence type="ECO:0000256" key="6">
    <source>
        <dbReference type="ARBA" id="ARBA00022853"/>
    </source>
</evidence>
<dbReference type="Pfam" id="PF07569">
    <property type="entry name" value="Hira"/>
    <property type="match status" value="1"/>
</dbReference>
<sequence>MRLVKPAWVNHKDGKPIFSIDIHPDGSRFATGGQGDDAGKIIIWNMAPVRSEEVERNESIPKILCEMDNHLACVNCVRWSGNGRYLASGGDDKLVLIWEISRYGAGGSVFGSDSKIVECWRPTHTLRGHAGDVLDLAWAPGDIWLATCSIDNTVIIWNAEKMPEQVAVLKGHTGLVKGVTWDPVGKYVASQSDDKSLRIWRTRDWQQEAIVTEPFKECGGTTHVLRCDWSPDGHYVVSAHAMNNSGPTAQIVERDGWKTSLDFVGHRKAITVVRFNPGILSKKFKKDLTKPQQYTCCAIGSRDRSLSIWLTALKRPLVVTHDLFNNSILDISWASSGTELMCCSCDGTVAYIQFKQEEIGTPMSRADKTHLLEKIYGKTVTKTSASSVANQIIESADILKLQQQRQKQQQNSSIVLSPTEKSKSESNVLGMVTPTKSSSSFYRGVDMTGSPFKPTDKQIETKTPDGRRRITPIFLPVEPDVGGAPAPFTGSDEIQFQSSKGGSSIQVERQDKVTQGGLLSPQPTGSPMRLPNLESTPKSNLPPPTNLMSPLAGEKTFDAVVLPLAALDKESPKVSQSPKVSDTSKPLPSPSEKKSLSSKRKHDKDEQPRKRGRPRLVDKDRARHQHTIPSTPPGPGTQGTSHVPEHREPVRHVHVSHDLILPAPAVVNNFSVVVLRGPGDGDLAIDVDNSIPSGGVTLNKVKVSRGGNTLWQTVMSAPIIAAAGSRFITIVACTDCSLSVFNDIGQRVLPSIILPSKVAILDVLGQFILAVSCTGSVYVWNLKKKQCVVKNEQLSGIIKGSETLSKAYLAADGTPVIVLSNHKAFTFSVEYGTWLLIQDRSDKVAQSSSHFYTRPKPGSKHSGTLSNLPQSQDSQRVVQCAPDSRQLCTLNHLESQVMSCLALKSPTEYKFWMHTYVRYLVQEGVDTRLRQVCTNLIGPVINTGSVNTWESTILGLDKRALLRELLPLFSENLKTLQRLYTEIQEQLDMVDAAHLT</sequence>
<gene>
    <name evidence="15" type="ORF">DPMN_018278</name>
</gene>
<dbReference type="Pfam" id="PF24105">
    <property type="entry name" value="Beta-prop_CAF1B_HIR1"/>
    <property type="match status" value="1"/>
</dbReference>
<keyword evidence="16" id="KW-1185">Reference proteome</keyword>
<dbReference type="Pfam" id="PF09453">
    <property type="entry name" value="HIRA_B"/>
    <property type="match status" value="1"/>
</dbReference>
<dbReference type="GO" id="GO:0006338">
    <property type="term" value="P:chromatin remodeling"/>
    <property type="evidence" value="ECO:0007669"/>
    <property type="project" value="InterPro"/>
</dbReference>
<dbReference type="Gene3D" id="2.130.10.10">
    <property type="entry name" value="YVTN repeat-like/Quinoprotein amine dehydrogenase"/>
    <property type="match status" value="2"/>
</dbReference>
<evidence type="ECO:0000256" key="11">
    <source>
        <dbReference type="RuleBase" id="RU364014"/>
    </source>
</evidence>
<dbReference type="InterPro" id="IPR036322">
    <property type="entry name" value="WD40_repeat_dom_sf"/>
</dbReference>
<keyword evidence="9 11" id="KW-0539">Nucleus</keyword>
<feature type="domain" description="CAF1B/HIR1 beta-propeller" evidence="14">
    <location>
        <begin position="11"/>
        <end position="359"/>
    </location>
</feature>
<dbReference type="InterPro" id="IPR001680">
    <property type="entry name" value="WD40_rpt"/>
</dbReference>
<dbReference type="EMBL" id="JAIWYP010000001">
    <property type="protein sequence ID" value="KAH3894120.1"/>
    <property type="molecule type" value="Genomic_DNA"/>
</dbReference>
<dbReference type="GO" id="GO:0000785">
    <property type="term" value="C:chromatin"/>
    <property type="evidence" value="ECO:0007669"/>
    <property type="project" value="TreeGrafter"/>
</dbReference>
<comment type="caution">
    <text evidence="15">The sequence shown here is derived from an EMBL/GenBank/DDBJ whole genome shotgun (WGS) entry which is preliminary data.</text>
</comment>
<dbReference type="FunFam" id="2.130.10.10:FF:000075">
    <property type="entry name" value="Protein HIRA"/>
    <property type="match status" value="1"/>
</dbReference>
<feature type="region of interest" description="Disordered" evidence="12">
    <location>
        <begin position="569"/>
        <end position="644"/>
    </location>
</feature>
<feature type="repeat" description="WD" evidence="10">
    <location>
        <begin position="169"/>
        <end position="200"/>
    </location>
</feature>
<dbReference type="PROSITE" id="PS50294">
    <property type="entry name" value="WD_REPEATS_REGION"/>
    <property type="match status" value="3"/>
</dbReference>
<feature type="region of interest" description="Disordered" evidence="12">
    <location>
        <begin position="409"/>
        <end position="551"/>
    </location>
</feature>
<dbReference type="InterPro" id="IPR055410">
    <property type="entry name" value="Beta-prop_CAF1B_HIR1"/>
</dbReference>
<feature type="region of interest" description="Disordered" evidence="12">
    <location>
        <begin position="848"/>
        <end position="869"/>
    </location>
</feature>
<reference evidence="15" key="2">
    <citation type="submission" date="2020-11" db="EMBL/GenBank/DDBJ databases">
        <authorList>
            <person name="McCartney M.A."/>
            <person name="Auch B."/>
            <person name="Kono T."/>
            <person name="Mallez S."/>
            <person name="Becker A."/>
            <person name="Gohl D.M."/>
            <person name="Silverstein K.A.T."/>
            <person name="Koren S."/>
            <person name="Bechman K.B."/>
            <person name="Herman A."/>
            <person name="Abrahante J.E."/>
            <person name="Garbe J."/>
        </authorList>
    </citation>
    <scope>NUCLEOTIDE SEQUENCE</scope>
    <source>
        <strain evidence="15">Duluth1</strain>
        <tissue evidence="15">Whole animal</tissue>
    </source>
</reference>
<dbReference type="PROSITE" id="PS50082">
    <property type="entry name" value="WD_REPEATS_2"/>
    <property type="match status" value="3"/>
</dbReference>
<dbReference type="SUPFAM" id="SSF50978">
    <property type="entry name" value="WD40 repeat-like"/>
    <property type="match status" value="2"/>
</dbReference>
<comment type="similarity">
    <text evidence="3 11">Belongs to the WD repeat HIR1 family.</text>
</comment>
<dbReference type="OrthoDB" id="1741719at2759"/>